<keyword evidence="2" id="KW-0472">Membrane</keyword>
<keyword evidence="1" id="KW-0175">Coiled coil</keyword>
<keyword evidence="2" id="KW-0812">Transmembrane</keyword>
<proteinExistence type="predicted"/>
<dbReference type="InParanoid" id="A2EGG8"/>
<keyword evidence="3" id="KW-1185">Reference proteome</keyword>
<dbReference type="AlphaFoldDB" id="A2EGG8"/>
<feature type="coiled-coil region" evidence="1">
    <location>
        <begin position="48"/>
        <end position="156"/>
    </location>
</feature>
<gene>
    <name evidence="2" type="ORF">TVAG_404190</name>
</gene>
<evidence type="ECO:0000313" key="3">
    <source>
        <dbReference type="Proteomes" id="UP000001542"/>
    </source>
</evidence>
<name>A2EGG8_TRIV3</name>
<dbReference type="EMBL" id="DS113382">
    <property type="protein sequence ID" value="EAY08251.1"/>
    <property type="molecule type" value="Genomic_DNA"/>
</dbReference>
<dbReference type="KEGG" id="tva:4766149"/>
<dbReference type="RefSeq" id="XP_001320474.1">
    <property type="nucleotide sequence ID" value="XM_001320439.1"/>
</dbReference>
<accession>A2EGG8</accession>
<evidence type="ECO:0000313" key="2">
    <source>
        <dbReference type="EMBL" id="EAY08251.1"/>
    </source>
</evidence>
<sequence>MDSINDATTLKTAAQVKVNARLIPAKDLHTSYAEILSNADPTKFEDLKKQLLLVIDTAEAEYSLLNQEVSILNSMIPQWNNEITAANSQIDKLKEEITVLEKEKQDVDEKLAKYNELMKLKEETSNIHTDKLIKDIENCELKNKEDETNIEMAEKSNERRKQAVLGIHKNIQLFLGKNTDEQASPTQ</sequence>
<dbReference type="VEuPathDB" id="TrichDB:TVAG_404190"/>
<dbReference type="VEuPathDB" id="TrichDB:TVAGG3_0675570"/>
<reference evidence="2" key="1">
    <citation type="submission" date="2006-10" db="EMBL/GenBank/DDBJ databases">
        <authorList>
            <person name="Amadeo P."/>
            <person name="Zhao Q."/>
            <person name="Wortman J."/>
            <person name="Fraser-Liggett C."/>
            <person name="Carlton J."/>
        </authorList>
    </citation>
    <scope>NUCLEOTIDE SEQUENCE</scope>
    <source>
        <strain evidence="2">G3</strain>
    </source>
</reference>
<organism evidence="2 3">
    <name type="scientific">Trichomonas vaginalis (strain ATCC PRA-98 / G3)</name>
    <dbReference type="NCBI Taxonomy" id="412133"/>
    <lineage>
        <taxon>Eukaryota</taxon>
        <taxon>Metamonada</taxon>
        <taxon>Parabasalia</taxon>
        <taxon>Trichomonadida</taxon>
        <taxon>Trichomonadidae</taxon>
        <taxon>Trichomonas</taxon>
    </lineage>
</organism>
<protein>
    <submittedName>
        <fullName evidence="2">Transmembrane protein, putative</fullName>
    </submittedName>
</protein>
<reference evidence="2" key="2">
    <citation type="journal article" date="2007" name="Science">
        <title>Draft genome sequence of the sexually transmitted pathogen Trichomonas vaginalis.</title>
        <authorList>
            <person name="Carlton J.M."/>
            <person name="Hirt R.P."/>
            <person name="Silva J.C."/>
            <person name="Delcher A.L."/>
            <person name="Schatz M."/>
            <person name="Zhao Q."/>
            <person name="Wortman J.R."/>
            <person name="Bidwell S.L."/>
            <person name="Alsmark U.C.M."/>
            <person name="Besteiro S."/>
            <person name="Sicheritz-Ponten T."/>
            <person name="Noel C.J."/>
            <person name="Dacks J.B."/>
            <person name="Foster P.G."/>
            <person name="Simillion C."/>
            <person name="Van de Peer Y."/>
            <person name="Miranda-Saavedra D."/>
            <person name="Barton G.J."/>
            <person name="Westrop G.D."/>
            <person name="Mueller S."/>
            <person name="Dessi D."/>
            <person name="Fiori P.L."/>
            <person name="Ren Q."/>
            <person name="Paulsen I."/>
            <person name="Zhang H."/>
            <person name="Bastida-Corcuera F.D."/>
            <person name="Simoes-Barbosa A."/>
            <person name="Brown M.T."/>
            <person name="Hayes R.D."/>
            <person name="Mukherjee M."/>
            <person name="Okumura C.Y."/>
            <person name="Schneider R."/>
            <person name="Smith A.J."/>
            <person name="Vanacova S."/>
            <person name="Villalvazo M."/>
            <person name="Haas B.J."/>
            <person name="Pertea M."/>
            <person name="Feldblyum T.V."/>
            <person name="Utterback T.R."/>
            <person name="Shu C.L."/>
            <person name="Osoegawa K."/>
            <person name="de Jong P.J."/>
            <person name="Hrdy I."/>
            <person name="Horvathova L."/>
            <person name="Zubacova Z."/>
            <person name="Dolezal P."/>
            <person name="Malik S.B."/>
            <person name="Logsdon J.M. Jr."/>
            <person name="Henze K."/>
            <person name="Gupta A."/>
            <person name="Wang C.C."/>
            <person name="Dunne R.L."/>
            <person name="Upcroft J.A."/>
            <person name="Upcroft P."/>
            <person name="White O."/>
            <person name="Salzberg S.L."/>
            <person name="Tang P."/>
            <person name="Chiu C.-H."/>
            <person name="Lee Y.-S."/>
            <person name="Embley T.M."/>
            <person name="Coombs G.H."/>
            <person name="Mottram J.C."/>
            <person name="Tachezy J."/>
            <person name="Fraser-Liggett C.M."/>
            <person name="Johnson P.J."/>
        </authorList>
    </citation>
    <scope>NUCLEOTIDE SEQUENCE [LARGE SCALE GENOMIC DNA]</scope>
    <source>
        <strain evidence="2">G3</strain>
    </source>
</reference>
<dbReference type="Proteomes" id="UP000001542">
    <property type="component" value="Unassembled WGS sequence"/>
</dbReference>
<evidence type="ECO:0000256" key="1">
    <source>
        <dbReference type="SAM" id="Coils"/>
    </source>
</evidence>